<dbReference type="Pfam" id="PF00005">
    <property type="entry name" value="ABC_tran"/>
    <property type="match status" value="2"/>
</dbReference>
<feature type="domain" description="ABC transporter" evidence="6">
    <location>
        <begin position="10"/>
        <end position="259"/>
    </location>
</feature>
<dbReference type="EMBL" id="OCTN01000002">
    <property type="protein sequence ID" value="SOH93892.1"/>
    <property type="molecule type" value="Genomic_DNA"/>
</dbReference>
<evidence type="ECO:0000256" key="4">
    <source>
        <dbReference type="ARBA" id="ARBA00022741"/>
    </source>
</evidence>
<dbReference type="PANTHER" id="PTHR43776">
    <property type="entry name" value="TRANSPORT ATP-BINDING PROTEIN"/>
    <property type="match status" value="1"/>
</dbReference>
<keyword evidence="5 7" id="KW-0067">ATP-binding</keyword>
<proteinExistence type="inferred from homology"/>
<evidence type="ECO:0000256" key="1">
    <source>
        <dbReference type="ARBA" id="ARBA00004417"/>
    </source>
</evidence>
<evidence type="ECO:0000256" key="3">
    <source>
        <dbReference type="ARBA" id="ARBA00022448"/>
    </source>
</evidence>
<dbReference type="PROSITE" id="PS00211">
    <property type="entry name" value="ABC_TRANSPORTER_1"/>
    <property type="match status" value="2"/>
</dbReference>
<dbReference type="InterPro" id="IPR003439">
    <property type="entry name" value="ABC_transporter-like_ATP-bd"/>
</dbReference>
<dbReference type="InterPro" id="IPR017871">
    <property type="entry name" value="ABC_transporter-like_CS"/>
</dbReference>
<evidence type="ECO:0000256" key="5">
    <source>
        <dbReference type="ARBA" id="ARBA00022840"/>
    </source>
</evidence>
<dbReference type="Gene3D" id="3.40.50.300">
    <property type="entry name" value="P-loop containing nucleotide triphosphate hydrolases"/>
    <property type="match status" value="2"/>
</dbReference>
<keyword evidence="3" id="KW-0813">Transport</keyword>
<dbReference type="CDD" id="cd03257">
    <property type="entry name" value="ABC_NikE_OppD_transporters"/>
    <property type="match status" value="2"/>
</dbReference>
<dbReference type="InterPro" id="IPR027417">
    <property type="entry name" value="P-loop_NTPase"/>
</dbReference>
<comment type="similarity">
    <text evidence="2">Belongs to the ABC transporter superfamily.</text>
</comment>
<dbReference type="PROSITE" id="PS50893">
    <property type="entry name" value="ABC_TRANSPORTER_2"/>
    <property type="match status" value="2"/>
</dbReference>
<keyword evidence="4" id="KW-0547">Nucleotide-binding</keyword>
<dbReference type="NCBIfam" id="NF010167">
    <property type="entry name" value="PRK13648.1"/>
    <property type="match status" value="2"/>
</dbReference>
<dbReference type="PANTHER" id="PTHR43776:SF7">
    <property type="entry name" value="D,D-DIPEPTIDE TRANSPORT ATP-BINDING PROTEIN DDPF-RELATED"/>
    <property type="match status" value="1"/>
</dbReference>
<dbReference type="SMART" id="SM00382">
    <property type="entry name" value="AAA"/>
    <property type="match status" value="2"/>
</dbReference>
<feature type="domain" description="ABC transporter" evidence="6">
    <location>
        <begin position="280"/>
        <end position="524"/>
    </location>
</feature>
<dbReference type="Proteomes" id="UP000220034">
    <property type="component" value="Unassembled WGS sequence"/>
</dbReference>
<dbReference type="AlphaFoldDB" id="A0A2C9CRN3"/>
<evidence type="ECO:0000256" key="2">
    <source>
        <dbReference type="ARBA" id="ARBA00005417"/>
    </source>
</evidence>
<dbReference type="OrthoDB" id="9802264at2"/>
<dbReference type="InterPro" id="IPR013563">
    <property type="entry name" value="Oligopep_ABC_C"/>
</dbReference>
<name>A0A2C9CRN3_9RHOB</name>
<evidence type="ECO:0000313" key="8">
    <source>
        <dbReference type="Proteomes" id="UP000220034"/>
    </source>
</evidence>
<dbReference type="GO" id="GO:0016887">
    <property type="term" value="F:ATP hydrolysis activity"/>
    <property type="evidence" value="ECO:0007669"/>
    <property type="project" value="InterPro"/>
</dbReference>
<dbReference type="Pfam" id="PF08352">
    <property type="entry name" value="oligo_HPY"/>
    <property type="match status" value="2"/>
</dbReference>
<keyword evidence="8" id="KW-1185">Reference proteome</keyword>
<sequence length="536" mass="58125">MSRTSDIPVLTVRDLTIALPSGADRDFAVTDIDLTIAPGQTLCLVGESGSGKSVVAQAVMGMLAPVLRVQSGEIALQGVSNPPQRSPEYNKLRGPQVAMVFQDAISSLNPIQRVGHQLEEILQVHGVPRQQCRGRVMEMLAAVMLPDPQRAYRSYPHEMSGGQAQRIVIAGALLLNPSLLIADEPTTALDVTTQAEILELIEKLKVQFNTSVLFITHDFGVVADIADQVVVMKDGQIVEAGSAPDVLQNPQHEYTKRLLAASDLQGNRPVQLHAEPIFEARDLSLTYTRGMFFNRTQVPAVRNVSLSLVKGQTLAVVGESGSGKSSLSKCLLRLQDVDSGQVLFKGQDITRRSGAELQAFRAKVQVVLQDPFGALDPRFKTIDAIAEGLIIHGVPKVEAHARALEMLQLVGLKPQAADRYPQEFSGGQRQRICIARALVLQPEVLIADEAVSALDVSIQVQVLELFADLQKRLGFSMVFITHDLHVAAAISDQVLVMQHGRVVEQGPTVEVFANPAEDYTRALLESAPGQKRGRVA</sequence>
<reference evidence="8" key="1">
    <citation type="submission" date="2017-09" db="EMBL/GenBank/DDBJ databases">
        <authorList>
            <person name="Varghese N."/>
            <person name="Submissions S."/>
        </authorList>
    </citation>
    <scope>NUCLEOTIDE SEQUENCE [LARGE SCALE GENOMIC DNA]</scope>
    <source>
        <strain evidence="8">C7</strain>
    </source>
</reference>
<accession>A0A2C9CRN3</accession>
<dbReference type="SUPFAM" id="SSF52540">
    <property type="entry name" value="P-loop containing nucleoside triphosphate hydrolases"/>
    <property type="match status" value="2"/>
</dbReference>
<protein>
    <submittedName>
        <fullName evidence="7">Peptide/nickel transport system ATP-binding protein</fullName>
    </submittedName>
</protein>
<organism evidence="7 8">
    <name type="scientific">Pontivivens marinum</name>
    <dbReference type="NCBI Taxonomy" id="1690039"/>
    <lineage>
        <taxon>Bacteria</taxon>
        <taxon>Pseudomonadati</taxon>
        <taxon>Pseudomonadota</taxon>
        <taxon>Alphaproteobacteria</taxon>
        <taxon>Rhodobacterales</taxon>
        <taxon>Paracoccaceae</taxon>
        <taxon>Pontivivens</taxon>
    </lineage>
</organism>
<dbReference type="GO" id="GO:0015833">
    <property type="term" value="P:peptide transport"/>
    <property type="evidence" value="ECO:0007669"/>
    <property type="project" value="InterPro"/>
</dbReference>
<dbReference type="NCBIfam" id="NF007739">
    <property type="entry name" value="PRK10419.1"/>
    <property type="match status" value="2"/>
</dbReference>
<gene>
    <name evidence="7" type="ORF">SAMN06273572_102571</name>
</gene>
<comment type="subcellular location">
    <subcellularLocation>
        <location evidence="1">Cell inner membrane</location>
        <topology evidence="1">Peripheral membrane protein</topology>
    </subcellularLocation>
</comment>
<evidence type="ECO:0000313" key="7">
    <source>
        <dbReference type="EMBL" id="SOH93892.1"/>
    </source>
</evidence>
<evidence type="ECO:0000259" key="6">
    <source>
        <dbReference type="PROSITE" id="PS50893"/>
    </source>
</evidence>
<dbReference type="GO" id="GO:0005524">
    <property type="term" value="F:ATP binding"/>
    <property type="evidence" value="ECO:0007669"/>
    <property type="project" value="UniProtKB-KW"/>
</dbReference>
<dbReference type="GO" id="GO:0055085">
    <property type="term" value="P:transmembrane transport"/>
    <property type="evidence" value="ECO:0007669"/>
    <property type="project" value="UniProtKB-ARBA"/>
</dbReference>
<dbReference type="NCBIfam" id="NF008453">
    <property type="entry name" value="PRK11308.1"/>
    <property type="match status" value="2"/>
</dbReference>
<dbReference type="InterPro" id="IPR050319">
    <property type="entry name" value="ABC_transp_ATP-bind"/>
</dbReference>
<dbReference type="GO" id="GO:0005886">
    <property type="term" value="C:plasma membrane"/>
    <property type="evidence" value="ECO:0007669"/>
    <property type="project" value="UniProtKB-SubCell"/>
</dbReference>
<dbReference type="InterPro" id="IPR003593">
    <property type="entry name" value="AAA+_ATPase"/>
</dbReference>
<dbReference type="RefSeq" id="WP_097929435.1">
    <property type="nucleotide sequence ID" value="NZ_OCTN01000002.1"/>
</dbReference>